<evidence type="ECO:0000313" key="1">
    <source>
        <dbReference type="EMBL" id="MBB4268033.1"/>
    </source>
</evidence>
<dbReference type="Proteomes" id="UP000554286">
    <property type="component" value="Unassembled WGS sequence"/>
</dbReference>
<evidence type="ECO:0000313" key="2">
    <source>
        <dbReference type="Proteomes" id="UP000554286"/>
    </source>
</evidence>
<keyword evidence="2" id="KW-1185">Reference proteome</keyword>
<sequence length="148" mass="15659">MVPLVVALIGSRPPWVLCLDRTNWKLGQRDVNILLLAVATRRFRVPLMWTVLQARQRRLRTQIGPAGQALQGQLEDRVAAQGASVVGVFIAGRDHQRAKGDYVGQRVLSAGGVSGIVQAGGQPSGQPAASLDLAQHQKAAVLGDGAAV</sequence>
<name>A0A7W6RHL0_9PROT</name>
<accession>A0A7W6RHL0</accession>
<comment type="caution">
    <text evidence="1">The sequence shown here is derived from an EMBL/GenBank/DDBJ whole genome shotgun (WGS) entry which is preliminary data.</text>
</comment>
<gene>
    <name evidence="1" type="ORF">GGD89_003687</name>
</gene>
<dbReference type="AlphaFoldDB" id="A0A7W6RHL0"/>
<proteinExistence type="predicted"/>
<protein>
    <submittedName>
        <fullName evidence="1">Uncharacterized protein</fullName>
    </submittedName>
</protein>
<dbReference type="EMBL" id="JACIGK010000044">
    <property type="protein sequence ID" value="MBB4268033.1"/>
    <property type="molecule type" value="Genomic_DNA"/>
</dbReference>
<reference evidence="1 2" key="1">
    <citation type="submission" date="2020-08" db="EMBL/GenBank/DDBJ databases">
        <title>Genome sequencing of Purple Non-Sulfur Bacteria from various extreme environments.</title>
        <authorList>
            <person name="Mayer M."/>
        </authorList>
    </citation>
    <scope>NUCLEOTIDE SEQUENCE [LARGE SCALE GENOMIC DNA]</scope>
    <source>
        <strain evidence="1 2">JA131</strain>
    </source>
</reference>
<organism evidence="1 2">
    <name type="scientific">Roseospira visakhapatnamensis</name>
    <dbReference type="NCBI Taxonomy" id="390880"/>
    <lineage>
        <taxon>Bacteria</taxon>
        <taxon>Pseudomonadati</taxon>
        <taxon>Pseudomonadota</taxon>
        <taxon>Alphaproteobacteria</taxon>
        <taxon>Rhodospirillales</taxon>
        <taxon>Rhodospirillaceae</taxon>
        <taxon>Roseospira</taxon>
    </lineage>
</organism>